<feature type="region of interest" description="Disordered" evidence="2">
    <location>
        <begin position="1106"/>
        <end position="1141"/>
    </location>
</feature>
<organism evidence="3">
    <name type="scientific">Toxoplasma gondii (strain ATCC 50861 / VEG)</name>
    <dbReference type="NCBI Taxonomy" id="432359"/>
    <lineage>
        <taxon>Eukaryota</taxon>
        <taxon>Sar</taxon>
        <taxon>Alveolata</taxon>
        <taxon>Apicomplexa</taxon>
        <taxon>Conoidasida</taxon>
        <taxon>Coccidia</taxon>
        <taxon>Eucoccidiorida</taxon>
        <taxon>Eimeriorina</taxon>
        <taxon>Sarcocystidae</taxon>
        <taxon>Toxoplasma</taxon>
    </lineage>
</organism>
<keyword evidence="1" id="KW-0175">Coiled coil</keyword>
<feature type="coiled-coil region" evidence="1">
    <location>
        <begin position="564"/>
        <end position="600"/>
    </location>
</feature>
<protein>
    <submittedName>
        <fullName evidence="3">Uncharacterized protein</fullName>
    </submittedName>
</protein>
<feature type="compositionally biased region" description="Basic and acidic residues" evidence="2">
    <location>
        <begin position="1114"/>
        <end position="1136"/>
    </location>
</feature>
<feature type="region of interest" description="Disordered" evidence="2">
    <location>
        <begin position="1238"/>
        <end position="1271"/>
    </location>
</feature>
<proteinExistence type="predicted"/>
<dbReference type="EMBL" id="LN714499">
    <property type="protein sequence ID" value="CEL75765.1"/>
    <property type="molecule type" value="Genomic_DNA"/>
</dbReference>
<sequence>MNAPGTFVLAGNRSQTASANEQVVQKKQYGEFLRQQIAAEKQREFLSKMQRQSPLPGPLVSSSHDAYDMGAGLDRTRALSYASVLPMPARASDNFPHMDPQMQFAGEPSFAGWNTGTVQNLYPVASASYSARGLNPTAVPYVYGAFPNGLGAPYAPNSLLPQSTSVFRSHPVYSQALYPTTTSHSLEVQSCGVIPETSTSSLMLQTNTRRDRIEGEERNRAVAMPTTNLDSENVRPVLSSCAPLDTDRSHSQNKVQDKPVTLEEQKLREKRDYGEFLKTQIALRKQRERTERALSLGTNDLPGNKQRGYAPSVSVDCGGHQSGQEREASREPSSSLSRSPFGLGQSGNAADNIRWGTHEENVTARLKQQREYGEFLKKQAELKKLERDRQKEQELAEDKKLLEIAHRMEIYSNLLSSSRFSSQLTDSASNYPVEARRRGRNRINLQAFEGLNVAFGGCKTARAENVQNDLGSIYSEKTGSPPVRKPDGADFSNGERNSNTGVQSHHLQTAITAKKEQMNETCQDGGRVPKNMFNTGSMNGGIAEGAWDDHEIRHYQKLSSKKLYQQALEEQIREKEARREKEKQERLKEQAEERRLLDEAFQQEKRTMRLGRRPAKSFEEDAAFRAPLHLKASDASPIQGGEGGQSSSSAGTTVAVTPPPQASQPYCRRDTGVANSDEQNGCLNREPPTVDGKDVVAYWKPGNEDKRQRVPESVEKRPEALVQKYLQLVQSVGVHSSDSSENNQDAVEGATASALSHVLLGNSILRLLAPILVQLLEEQKQRTCEETKDQSDRLTEERGDSESGQKLDHGGCASRGRSERSVKVEDGESLPREHEGDDIELPRRRVTRTSLVPAVRTTEQCRCEEHGERGDGRISCRNAENSEADCVPGDVRSRFIRIDDVIDSFAQSLTTETRSRGCVHSCTSISSSSPSAPSPCFSCGCYARHDEDHIPAESYDLSLSTEYSNAFGNASASVALRVSSAGSSKARGHCRLCSESRCPSRETERYSCHTQGSHDHGVNLEKLPQAIRCRFLAIRNLDNLAAPTFSLEDSSCTSPASDHDTVVEPASPPVPVACSPAFLGGIPTKPPPRLWRKAFSLSMSSLSKRLGLAPRGPSVERQEVTDHFKRRETNGSKAEQEVPSSPGTALLEFIRTRGAQIERIRRTGEPLTLVDRFRSRLTWEEDVMRAVRADDGPLNTVTQVLENIPEEETDTKQTRKNTKPTRWGILRSAVKLGRRISRKRISFAPETKQSLESSDENSGMGEDKTEKKRGR</sequence>
<gene>
    <name evidence="3" type="ORF">BN1205_081230</name>
</gene>
<feature type="coiled-coil region" evidence="1">
    <location>
        <begin position="375"/>
        <end position="402"/>
    </location>
</feature>
<evidence type="ECO:0000313" key="3">
    <source>
        <dbReference type="EMBL" id="CEL75765.1"/>
    </source>
</evidence>
<feature type="compositionally biased region" description="Polar residues" evidence="2">
    <location>
        <begin position="673"/>
        <end position="682"/>
    </location>
</feature>
<feature type="region of interest" description="Disordered" evidence="2">
    <location>
        <begin position="242"/>
        <end position="263"/>
    </location>
</feature>
<reference evidence="3" key="1">
    <citation type="journal article" date="2015" name="PLoS ONE">
        <title>Comprehensive Evaluation of Toxoplasma gondii VEG and Neospora caninum LIV Genomes with Tachyzoite Stage Transcriptome and Proteome Defines Novel Transcript Features.</title>
        <authorList>
            <person name="Ramaprasad A."/>
            <person name="Mourier T."/>
            <person name="Naeem R."/>
            <person name="Malas T.B."/>
            <person name="Moussa E."/>
            <person name="Panigrahi A."/>
            <person name="Vermont S.J."/>
            <person name="Otto T.D."/>
            <person name="Wastling J."/>
            <person name="Pain A."/>
        </authorList>
    </citation>
    <scope>NUCLEOTIDE SEQUENCE</scope>
    <source>
        <strain evidence="3">VEG</strain>
    </source>
</reference>
<feature type="region of interest" description="Disordered" evidence="2">
    <location>
        <begin position="781"/>
        <end position="844"/>
    </location>
</feature>
<name>A0A0F7V4U7_TOXGV</name>
<feature type="compositionally biased region" description="Low complexity" evidence="2">
    <location>
        <begin position="645"/>
        <end position="656"/>
    </location>
</feature>
<accession>A0A0F7V4U7</accession>
<evidence type="ECO:0000256" key="1">
    <source>
        <dbReference type="SAM" id="Coils"/>
    </source>
</evidence>
<feature type="region of interest" description="Disordered" evidence="2">
    <location>
        <begin position="293"/>
        <end position="351"/>
    </location>
</feature>
<dbReference type="AlphaFoldDB" id="A0A0F7V4U7"/>
<evidence type="ECO:0000256" key="2">
    <source>
        <dbReference type="SAM" id="MobiDB-lite"/>
    </source>
</evidence>
<feature type="compositionally biased region" description="Polar residues" evidence="2">
    <location>
        <begin position="494"/>
        <end position="504"/>
    </location>
</feature>
<feature type="compositionally biased region" description="Basic and acidic residues" evidence="2">
    <location>
        <begin position="816"/>
        <end position="843"/>
    </location>
</feature>
<feature type="compositionally biased region" description="Basic and acidic residues" evidence="2">
    <location>
        <begin position="1261"/>
        <end position="1271"/>
    </location>
</feature>
<feature type="region of interest" description="Disordered" evidence="2">
    <location>
        <begin position="473"/>
        <end position="504"/>
    </location>
</feature>
<feature type="compositionally biased region" description="Basic and acidic residues" evidence="2">
    <location>
        <begin position="245"/>
        <end position="263"/>
    </location>
</feature>
<feature type="compositionally biased region" description="Basic and acidic residues" evidence="2">
    <location>
        <begin position="781"/>
        <end position="809"/>
    </location>
</feature>
<feature type="region of interest" description="Disordered" evidence="2">
    <location>
        <begin position="633"/>
        <end position="696"/>
    </location>
</feature>